<evidence type="ECO:0000313" key="2">
    <source>
        <dbReference type="Proteomes" id="UP001163321"/>
    </source>
</evidence>
<dbReference type="EMBL" id="CM047583">
    <property type="protein sequence ID" value="KAI9912425.1"/>
    <property type="molecule type" value="Genomic_DNA"/>
</dbReference>
<keyword evidence="2" id="KW-1185">Reference proteome</keyword>
<gene>
    <name evidence="1" type="ORF">PsorP6_006074</name>
</gene>
<comment type="caution">
    <text evidence="1">The sequence shown here is derived from an EMBL/GenBank/DDBJ whole genome shotgun (WGS) entry which is preliminary data.</text>
</comment>
<dbReference type="Proteomes" id="UP001163321">
    <property type="component" value="Chromosome 4"/>
</dbReference>
<accession>A0ACC0W2M7</accession>
<organism evidence="1 2">
    <name type="scientific">Peronosclerospora sorghi</name>
    <dbReference type="NCBI Taxonomy" id="230839"/>
    <lineage>
        <taxon>Eukaryota</taxon>
        <taxon>Sar</taxon>
        <taxon>Stramenopiles</taxon>
        <taxon>Oomycota</taxon>
        <taxon>Peronosporomycetes</taxon>
        <taxon>Peronosporales</taxon>
        <taxon>Peronosporaceae</taxon>
        <taxon>Peronosclerospora</taxon>
    </lineage>
</organism>
<reference evidence="1 2" key="1">
    <citation type="journal article" date="2022" name="bioRxiv">
        <title>The genome of the oomycete Peronosclerospora sorghi, a cosmopolitan pathogen of maize and sorghum, is inflated with dispersed pseudogenes.</title>
        <authorList>
            <person name="Fletcher K."/>
            <person name="Martin F."/>
            <person name="Isakeit T."/>
            <person name="Cavanaugh K."/>
            <person name="Magill C."/>
            <person name="Michelmore R."/>
        </authorList>
    </citation>
    <scope>NUCLEOTIDE SEQUENCE [LARGE SCALE GENOMIC DNA]</scope>
    <source>
        <strain evidence="1">P6</strain>
    </source>
</reference>
<protein>
    <submittedName>
        <fullName evidence="1">Uncharacterized protein</fullName>
    </submittedName>
</protein>
<proteinExistence type="predicted"/>
<sequence>MLTNDIIIAFDAMSSPASPARSQASPSQTCTHPIASFPQIQEPGTNFCAPLQARLSTHLMLLAASTRQRALRLVHRRCHSVSSISSLKRSDGCKSLQVGELYHGFRLERMETVSEYNLNALELRHERTKAKYVHLDSKDTNNVFAIMFRTPPSDSTGVAHILEHTVLCGSQRFPVRDPFFNMIKRSLNTYMNALTAADHTMYPFSTTNTKDWHNLMSVYLDAVFFPNLHKLDFLQEGHRLEISEVDSGQGKLVYKGVVLNEMKGVFSDSNNLFGTRLQQELLRGTIYAQVSGGDPRHIPSLTYEELCAFHKEKYHPSNCCFYSYGDMPLTDHLAYLNHEVLDKFDYCAASASIHVQAEEFDVRKKNSHSPELIVIEGPSSNMSSEAALDHNTKYCMSKFVDVKSTDPFQTFVLRIVSYLLTNGPASPMFKALIESDLAQDLSVGTGFDTSTYYPTFGIGVEGIRGGQAAVPDIRKAVHDALEKVVTDGFNKERVDGILHQLELSLKHVTNNFGLQLLHGISSIWTHGGDVLKNLHLNPLLERLKDEMARDSRFLESYVKTYLLRDELRGIQMLMLPSKDFVRDLERDERETLATVLMDKSNADLDLIAQTTEELGRYQQKEQPVECLPTLDLKDIPRVQECNFDDIDELQLDSTSVDFVRVPSTNEVSYLRLLFDLETVPQMYHRYMHVFTTVFGSLGTSRYAYDELPTVISNCSGGISSSVMTAPSLVDARNEPSKQSLLLTTMCLPSKVDETLSLLHELTTDTQFLSDENLRQLRLILQSTAATASSNISSSGAALAAIRSRIGLTPASIFDEYYSGISHIEQLQDLAKCSENELRDVAQLLQDIARIVFSPANLRVSVVTEDKLRSQVEQSLKSKFLQPLARSSSSMADHTSRTLLKVEFALPSVSTKNYFAFPLSVNFVVETHPSVSFTHEDHVPLTVLAQILSSCYLHQQVREQGGAYGSAVAQNEGTFSMSSHYDPNTLKTLEAYARARQWAVNEGFSSRDVNEALLSVFASVDAPKTPSMRGRMRFLRGITNEMRQRRREQYLSLTRADLVDVAQRYFSEDAPERRVVIVGKDGDDLHEFSKNGFDVKRFISSETKEVSKT</sequence>
<name>A0ACC0W2M7_9STRA</name>
<evidence type="ECO:0000313" key="1">
    <source>
        <dbReference type="EMBL" id="KAI9912425.1"/>
    </source>
</evidence>